<protein>
    <submittedName>
        <fullName evidence="1">Uncharacterized protein</fullName>
    </submittedName>
</protein>
<evidence type="ECO:0000313" key="2">
    <source>
        <dbReference type="Proteomes" id="UP001239111"/>
    </source>
</evidence>
<proteinExistence type="predicted"/>
<evidence type="ECO:0000313" key="1">
    <source>
        <dbReference type="EMBL" id="KAJ8669535.1"/>
    </source>
</evidence>
<accession>A0ACC2NEA1</accession>
<name>A0ACC2NEA1_9HYME</name>
<gene>
    <name evidence="1" type="ORF">QAD02_000794</name>
</gene>
<comment type="caution">
    <text evidence="1">The sequence shown here is derived from an EMBL/GenBank/DDBJ whole genome shotgun (WGS) entry which is preliminary data.</text>
</comment>
<reference evidence="1" key="1">
    <citation type="submission" date="2023-04" db="EMBL/GenBank/DDBJ databases">
        <title>A chromosome-level genome assembly of the parasitoid wasp Eretmocerus hayati.</title>
        <authorList>
            <person name="Zhong Y."/>
            <person name="Liu S."/>
            <person name="Liu Y."/>
        </authorList>
    </citation>
    <scope>NUCLEOTIDE SEQUENCE</scope>
    <source>
        <strain evidence="1">ZJU_SS_LIU_2023</strain>
    </source>
</reference>
<organism evidence="1 2">
    <name type="scientific">Eretmocerus hayati</name>
    <dbReference type="NCBI Taxonomy" id="131215"/>
    <lineage>
        <taxon>Eukaryota</taxon>
        <taxon>Metazoa</taxon>
        <taxon>Ecdysozoa</taxon>
        <taxon>Arthropoda</taxon>
        <taxon>Hexapoda</taxon>
        <taxon>Insecta</taxon>
        <taxon>Pterygota</taxon>
        <taxon>Neoptera</taxon>
        <taxon>Endopterygota</taxon>
        <taxon>Hymenoptera</taxon>
        <taxon>Apocrita</taxon>
        <taxon>Proctotrupomorpha</taxon>
        <taxon>Chalcidoidea</taxon>
        <taxon>Aphelinidae</taxon>
        <taxon>Aphelininae</taxon>
        <taxon>Eretmocerus</taxon>
    </lineage>
</organism>
<keyword evidence="2" id="KW-1185">Reference proteome</keyword>
<dbReference type="EMBL" id="CM056743">
    <property type="protein sequence ID" value="KAJ8669535.1"/>
    <property type="molecule type" value="Genomic_DNA"/>
</dbReference>
<sequence>MAADPVQEIDRFLNDDNNELARMDIDGAAAAAQPLARADGAIGPAQQEAGANQPVVPQAAVAAAVPEHQAEAAGAPLQQGQNRRKEETPKSDQSDGHDGSGGLWAWSSSAKTQ</sequence>
<dbReference type="Proteomes" id="UP001239111">
    <property type="component" value="Chromosome 3"/>
</dbReference>